<dbReference type="SMART" id="SM01263">
    <property type="entry name" value="Leuk-A4-hydro_C"/>
    <property type="match status" value="1"/>
</dbReference>
<reference evidence="9" key="1">
    <citation type="submission" date="2021-01" db="EMBL/GenBank/DDBJ databases">
        <authorList>
            <person name="Corre E."/>
            <person name="Pelletier E."/>
            <person name="Niang G."/>
            <person name="Scheremetjew M."/>
            <person name="Finn R."/>
            <person name="Kale V."/>
            <person name="Holt S."/>
            <person name="Cochrane G."/>
            <person name="Meng A."/>
            <person name="Brown T."/>
            <person name="Cohen L."/>
        </authorList>
    </citation>
    <scope>NUCLEOTIDE SEQUENCE</scope>
    <source>
        <strain evidence="9">SAG 63-3</strain>
    </source>
</reference>
<evidence type="ECO:0000256" key="5">
    <source>
        <dbReference type="ARBA" id="ARBA00022801"/>
    </source>
</evidence>
<dbReference type="GO" id="GO:0008270">
    <property type="term" value="F:zinc ion binding"/>
    <property type="evidence" value="ECO:0007669"/>
    <property type="project" value="InterPro"/>
</dbReference>
<evidence type="ECO:0000256" key="7">
    <source>
        <dbReference type="ARBA" id="ARBA00023049"/>
    </source>
</evidence>
<proteinExistence type="inferred from homology"/>
<evidence type="ECO:0000313" key="9">
    <source>
        <dbReference type="EMBL" id="CAD8792445.1"/>
    </source>
</evidence>
<keyword evidence="5" id="KW-0378">Hydrolase</keyword>
<dbReference type="SUPFAM" id="SSF48371">
    <property type="entry name" value="ARM repeat"/>
    <property type="match status" value="1"/>
</dbReference>
<dbReference type="InterPro" id="IPR034015">
    <property type="entry name" value="M1_LTA4H"/>
</dbReference>
<dbReference type="InterPro" id="IPR016024">
    <property type="entry name" value="ARM-type_fold"/>
</dbReference>
<evidence type="ECO:0000256" key="3">
    <source>
        <dbReference type="ARBA" id="ARBA00022670"/>
    </source>
</evidence>
<evidence type="ECO:0000259" key="8">
    <source>
        <dbReference type="SMART" id="SM01263"/>
    </source>
</evidence>
<keyword evidence="6" id="KW-0862">Zinc</keyword>
<dbReference type="Pfam" id="PF09127">
    <property type="entry name" value="Leuk-A4-hydro_C"/>
    <property type="match status" value="1"/>
</dbReference>
<dbReference type="InterPro" id="IPR015211">
    <property type="entry name" value="Peptidase_M1_C"/>
</dbReference>
<evidence type="ECO:0000256" key="1">
    <source>
        <dbReference type="ARBA" id="ARBA00001947"/>
    </source>
</evidence>
<comment type="cofactor">
    <cofactor evidence="1">
        <name>Zn(2+)</name>
        <dbReference type="ChEBI" id="CHEBI:29105"/>
    </cofactor>
</comment>
<protein>
    <recommendedName>
        <fullName evidence="8">Peptidase M1 leukotriene A4 hydrolase/aminopeptidase C-terminal domain-containing protein</fullName>
    </recommendedName>
</protein>
<keyword evidence="3" id="KW-0645">Protease</keyword>
<organism evidence="9">
    <name type="scientific">Polytomella parva</name>
    <dbReference type="NCBI Taxonomy" id="51329"/>
    <lineage>
        <taxon>Eukaryota</taxon>
        <taxon>Viridiplantae</taxon>
        <taxon>Chlorophyta</taxon>
        <taxon>core chlorophytes</taxon>
        <taxon>Chlorophyceae</taxon>
        <taxon>CS clade</taxon>
        <taxon>Chlamydomonadales</taxon>
        <taxon>Chlamydomonadaceae</taxon>
        <taxon>Polytomella</taxon>
    </lineage>
</organism>
<evidence type="ECO:0000256" key="6">
    <source>
        <dbReference type="ARBA" id="ARBA00022833"/>
    </source>
</evidence>
<comment type="similarity">
    <text evidence="2">Belongs to the peptidase M1 family.</text>
</comment>
<evidence type="ECO:0000256" key="2">
    <source>
        <dbReference type="ARBA" id="ARBA00010136"/>
    </source>
</evidence>
<dbReference type="InterPro" id="IPR038502">
    <property type="entry name" value="M1_LTA-4_hydro/amino_C_sf"/>
</dbReference>
<evidence type="ECO:0000256" key="4">
    <source>
        <dbReference type="ARBA" id="ARBA00022723"/>
    </source>
</evidence>
<dbReference type="EMBL" id="HBFM01033427">
    <property type="protein sequence ID" value="CAD8792445.1"/>
    <property type="molecule type" value="Transcribed_RNA"/>
</dbReference>
<dbReference type="PANTHER" id="PTHR45726:SF3">
    <property type="entry name" value="LEUKOTRIENE A-4 HYDROLASE"/>
    <property type="match status" value="1"/>
</dbReference>
<keyword evidence="7" id="KW-0482">Metalloprotease</keyword>
<accession>A0A7S0VL87</accession>
<sequence length="118" mass="13119">MVAFLEKLADLMGGTTKNALPLRVAAEMAEVYGLFQSKNPEISVPFLKLAIAAGDLSAMPPTEALVRAQGRMKYIRPLYRAMFNQPSTKNDALRIFQEVRHTYHPIAEKMVAQDLGLN</sequence>
<dbReference type="PANTHER" id="PTHR45726">
    <property type="entry name" value="LEUKOTRIENE A-4 HYDROLASE"/>
    <property type="match status" value="1"/>
</dbReference>
<feature type="domain" description="Peptidase M1 leukotriene A4 hydrolase/aminopeptidase C-terminal" evidence="8">
    <location>
        <begin position="1"/>
        <end position="115"/>
    </location>
</feature>
<gene>
    <name evidence="9" type="ORF">PPAR00522_LOCUS21835</name>
</gene>
<name>A0A7S0VL87_9CHLO</name>
<keyword evidence="4" id="KW-0479">Metal-binding</keyword>
<dbReference type="AlphaFoldDB" id="A0A7S0VL87"/>
<dbReference type="GO" id="GO:0005829">
    <property type="term" value="C:cytosol"/>
    <property type="evidence" value="ECO:0007669"/>
    <property type="project" value="TreeGrafter"/>
</dbReference>
<dbReference type="GO" id="GO:0008237">
    <property type="term" value="F:metallopeptidase activity"/>
    <property type="evidence" value="ECO:0007669"/>
    <property type="project" value="UniProtKB-KW"/>
</dbReference>
<dbReference type="GO" id="GO:0006508">
    <property type="term" value="P:proteolysis"/>
    <property type="evidence" value="ECO:0007669"/>
    <property type="project" value="UniProtKB-KW"/>
</dbReference>
<dbReference type="Gene3D" id="1.25.40.320">
    <property type="entry name" value="Peptidase M1, leukotriene A4 hydrolase/aminopeptidase C-terminal domain"/>
    <property type="match status" value="1"/>
</dbReference>